<reference evidence="1 2" key="1">
    <citation type="journal article" date="2012" name="Genome Biol.">
        <title>Sequencing three crocodilian genomes to illuminate the evolution of archosaurs and amniotes.</title>
        <authorList>
            <person name="St John J.A."/>
            <person name="Braun E.L."/>
            <person name="Isberg S.R."/>
            <person name="Miles L.G."/>
            <person name="Chong A.Y."/>
            <person name="Gongora J."/>
            <person name="Dalzell P."/>
            <person name="Moran C."/>
            <person name="Bed'hom B."/>
            <person name="Abzhanov A."/>
            <person name="Burgess S.C."/>
            <person name="Cooksey A.M."/>
            <person name="Castoe T.A."/>
            <person name="Crawford N.G."/>
            <person name="Densmore L.D."/>
            <person name="Drew J.C."/>
            <person name="Edwards S.V."/>
            <person name="Faircloth B.C."/>
            <person name="Fujita M.K."/>
            <person name="Greenwold M.J."/>
            <person name="Hoffmann F.G."/>
            <person name="Howard J.M."/>
            <person name="Iguchi T."/>
            <person name="Janes D.E."/>
            <person name="Khan S.Y."/>
            <person name="Kohno S."/>
            <person name="de Koning A.J."/>
            <person name="Lance S.L."/>
            <person name="McCarthy F.M."/>
            <person name="McCormack J.E."/>
            <person name="Merchant M.E."/>
            <person name="Peterson D.G."/>
            <person name="Pollock D.D."/>
            <person name="Pourmand N."/>
            <person name="Raney B.J."/>
            <person name="Roessler K.A."/>
            <person name="Sanford J.R."/>
            <person name="Sawyer R.H."/>
            <person name="Schmidt C.J."/>
            <person name="Triplett E.W."/>
            <person name="Tuberville T.D."/>
            <person name="Venegas-Anaya M."/>
            <person name="Howard J.T."/>
            <person name="Jarvis E.D."/>
            <person name="Guillette L.J.Jr."/>
            <person name="Glenn T.C."/>
            <person name="Green R.E."/>
            <person name="Ray D.A."/>
        </authorList>
    </citation>
    <scope>NUCLEOTIDE SEQUENCE [LARGE SCALE GENOMIC DNA]</scope>
    <source>
        <strain evidence="1">KSC_2009_1</strain>
    </source>
</reference>
<keyword evidence="2" id="KW-1185">Reference proteome</keyword>
<accession>A0A151PB61</accession>
<evidence type="ECO:0000313" key="2">
    <source>
        <dbReference type="Proteomes" id="UP000050525"/>
    </source>
</evidence>
<protein>
    <submittedName>
        <fullName evidence="1">Uncharacterized protein</fullName>
    </submittedName>
</protein>
<proteinExistence type="predicted"/>
<dbReference type="Proteomes" id="UP000050525">
    <property type="component" value="Unassembled WGS sequence"/>
</dbReference>
<sequence>MWNWKPDNFKKENTINFRFFLLTIVAADIKHVVNVQFPSQDCPAYCNPEISAIGLKEKGEFEEKIGSPWAKQHSDNFIT</sequence>
<gene>
    <name evidence="1" type="ORF">Y1Q_0021853</name>
</gene>
<organism evidence="1 2">
    <name type="scientific">Alligator mississippiensis</name>
    <name type="common">American alligator</name>
    <dbReference type="NCBI Taxonomy" id="8496"/>
    <lineage>
        <taxon>Eukaryota</taxon>
        <taxon>Metazoa</taxon>
        <taxon>Chordata</taxon>
        <taxon>Craniata</taxon>
        <taxon>Vertebrata</taxon>
        <taxon>Euteleostomi</taxon>
        <taxon>Archelosauria</taxon>
        <taxon>Archosauria</taxon>
        <taxon>Crocodylia</taxon>
        <taxon>Alligatoridae</taxon>
        <taxon>Alligatorinae</taxon>
        <taxon>Alligator</taxon>
    </lineage>
</organism>
<comment type="caution">
    <text evidence="1">The sequence shown here is derived from an EMBL/GenBank/DDBJ whole genome shotgun (WGS) entry which is preliminary data.</text>
</comment>
<dbReference type="EMBL" id="AKHW03000533">
    <property type="protein sequence ID" value="KYO46346.1"/>
    <property type="molecule type" value="Genomic_DNA"/>
</dbReference>
<evidence type="ECO:0000313" key="1">
    <source>
        <dbReference type="EMBL" id="KYO46346.1"/>
    </source>
</evidence>
<name>A0A151PB61_ALLMI</name>
<dbReference type="AlphaFoldDB" id="A0A151PB61"/>